<dbReference type="Pfam" id="PF21783">
    <property type="entry name" value="YNCE"/>
    <property type="match status" value="2"/>
</dbReference>
<protein>
    <recommendedName>
        <fullName evidence="4">phospholipase C</fullName>
        <ecNumber evidence="4">3.1.4.3</ecNumber>
    </recommendedName>
</protein>
<evidence type="ECO:0000313" key="11">
    <source>
        <dbReference type="Proteomes" id="UP001501116"/>
    </source>
</evidence>
<dbReference type="PANTHER" id="PTHR31956">
    <property type="entry name" value="NON-SPECIFIC PHOSPHOLIPASE C4-RELATED"/>
    <property type="match status" value="1"/>
</dbReference>
<dbReference type="EMBL" id="BAAANN010000027">
    <property type="protein sequence ID" value="GAA1975686.1"/>
    <property type="molecule type" value="Genomic_DNA"/>
</dbReference>
<dbReference type="Pfam" id="PF04185">
    <property type="entry name" value="Phosphoesterase"/>
    <property type="match status" value="1"/>
</dbReference>
<evidence type="ECO:0000256" key="4">
    <source>
        <dbReference type="ARBA" id="ARBA00012018"/>
    </source>
</evidence>
<keyword evidence="6" id="KW-0378">Hydrolase</keyword>
<comment type="cofactor">
    <cofactor evidence="1">
        <name>Cu cation</name>
        <dbReference type="ChEBI" id="CHEBI:23378"/>
    </cofactor>
</comment>
<comment type="caution">
    <text evidence="10">The sequence shown here is derived from an EMBL/GenBank/DDBJ whole genome shotgun (WGS) entry which is preliminary data.</text>
</comment>
<reference evidence="11" key="1">
    <citation type="journal article" date="2019" name="Int. J. Syst. Evol. Microbiol.">
        <title>The Global Catalogue of Microorganisms (GCM) 10K type strain sequencing project: providing services to taxonomists for standard genome sequencing and annotation.</title>
        <authorList>
            <consortium name="The Broad Institute Genomics Platform"/>
            <consortium name="The Broad Institute Genome Sequencing Center for Infectious Disease"/>
            <person name="Wu L."/>
            <person name="Ma J."/>
        </authorList>
    </citation>
    <scope>NUCLEOTIDE SEQUENCE [LARGE SCALE GENOMIC DNA]</scope>
    <source>
        <strain evidence="11">JCM 14545</strain>
    </source>
</reference>
<dbReference type="InterPro" id="IPR006311">
    <property type="entry name" value="TAT_signal"/>
</dbReference>
<dbReference type="Proteomes" id="UP001501116">
    <property type="component" value="Unassembled WGS sequence"/>
</dbReference>
<evidence type="ECO:0000259" key="9">
    <source>
        <dbReference type="Pfam" id="PF21783"/>
    </source>
</evidence>
<accession>A0ABP5DB39</accession>
<feature type="domain" description="YNCE-like beta-propeller" evidence="9">
    <location>
        <begin position="556"/>
        <end position="674"/>
    </location>
</feature>
<name>A0ABP5DB39_9PSEU</name>
<feature type="domain" description="YNCE-like beta-propeller" evidence="9">
    <location>
        <begin position="697"/>
        <end position="792"/>
    </location>
</feature>
<organism evidence="10 11">
    <name type="scientific">Amycolatopsis minnesotensis</name>
    <dbReference type="NCBI Taxonomy" id="337894"/>
    <lineage>
        <taxon>Bacteria</taxon>
        <taxon>Bacillati</taxon>
        <taxon>Actinomycetota</taxon>
        <taxon>Actinomycetes</taxon>
        <taxon>Pseudonocardiales</taxon>
        <taxon>Pseudonocardiaceae</taxon>
        <taxon>Amycolatopsis</taxon>
    </lineage>
</organism>
<keyword evidence="11" id="KW-1185">Reference proteome</keyword>
<dbReference type="NCBIfam" id="TIGR02276">
    <property type="entry name" value="beta_rpt_yvtn"/>
    <property type="match status" value="4"/>
</dbReference>
<dbReference type="InterPro" id="IPR015943">
    <property type="entry name" value="WD40/YVTN_repeat-like_dom_sf"/>
</dbReference>
<evidence type="ECO:0000256" key="2">
    <source>
        <dbReference type="ARBA" id="ARBA00004191"/>
    </source>
</evidence>
<evidence type="ECO:0000256" key="1">
    <source>
        <dbReference type="ARBA" id="ARBA00001935"/>
    </source>
</evidence>
<sequence length="824" mass="87563">MPEISRRKLLGATGGVLGGAAAASLLPPNLRRAMAQTPRRPGPLREIKHVVVLMQENRSFDHYFGTLPGVRGFADPDMAKLPNGKSVLYQPDEKNPAGYLLPFHLDTKTTSAQAIPSTSHAWKVQHSAWHNGKMDNWLPAHRAADGDEHGPYTMGYYTREDIPFQFALAESFTVCDRYHCSLLGPTWPNRLYHWTGMIDPAGTGGGPITSNVVKEPYGWTTYPERLTKAGVSWHVYQEEDDYGCNPLEFFAAYQDAGPDSPLYRHGLAISPADRFAHDALHDRLPTVSWIIPTSPQCEHPDYLPASGADFVAQQLDAVAANPEVWNKTVFILNYDENDGLFDHMIPPTPPKGTKDEFVDGVPIGAGIRVPCVIVSPWTQGGFVAREPFDHTSVLRFLEKITGVREPNISAWRRATFGDLTSALGFDGHRPFPELPGTKDALWQAEHDVATLPPAEIPGKDQKPPAQDVAAKARPAGTATALSGARALSASRVVESATTHRADFPEGFGGTSFPGVPANVAGAEVAATRRAYACGIVNYTISIIDAAKHELAGGIDAGTNPYGMAEAGNRLYVTNSGASDVSVVDTKTNKITSSITVGLYPHGIAAAPDGKHVFVANTGPDTGPGGSTTVSVLDTAAGKVSATIEAGLAPHAVAVSPDGKTLYTTCYDGLSVVDIETGRVRTRLADQARAGGVAVTPDGRQVYVVNTWQRTVSVVDARSAAVIARIPVGEAPWKVAISPDGHAAYVTNANADTLSVIDTGSRRVRHTVAAVGHIPTGLTAGKDEVWVTTNASSTVVAIDAKSLKIVARVPLGLSAEPSDVVLVGG</sequence>
<comment type="similarity">
    <text evidence="3">Belongs to the bacterial phospholipase C family.</text>
</comment>
<dbReference type="PANTHER" id="PTHR31956:SF1">
    <property type="entry name" value="NON-SPECIFIC PHOSPHOLIPASE C1"/>
    <property type="match status" value="1"/>
</dbReference>
<evidence type="ECO:0000256" key="8">
    <source>
        <dbReference type="ARBA" id="ARBA00048421"/>
    </source>
</evidence>
<dbReference type="RefSeq" id="WP_344426014.1">
    <property type="nucleotide sequence ID" value="NZ_BAAANN010000027.1"/>
</dbReference>
<dbReference type="InterPro" id="IPR048433">
    <property type="entry name" value="YNCE-like_beta-prop"/>
</dbReference>
<dbReference type="InterPro" id="IPR017850">
    <property type="entry name" value="Alkaline_phosphatase_core_sf"/>
</dbReference>
<dbReference type="InterPro" id="IPR007312">
    <property type="entry name" value="Phosphoesterase"/>
</dbReference>
<dbReference type="InterPro" id="IPR011045">
    <property type="entry name" value="N2O_reductase_N"/>
</dbReference>
<comment type="subcellular location">
    <subcellularLocation>
        <location evidence="2">Secreted</location>
        <location evidence="2">Cell wall</location>
    </subcellularLocation>
</comment>
<dbReference type="CDD" id="cd16014">
    <property type="entry name" value="PLC"/>
    <property type="match status" value="1"/>
</dbReference>
<keyword evidence="5" id="KW-0134">Cell wall</keyword>
<proteinExistence type="inferred from homology"/>
<dbReference type="Gene3D" id="3.40.720.10">
    <property type="entry name" value="Alkaline Phosphatase, subunit A"/>
    <property type="match status" value="2"/>
</dbReference>
<comment type="catalytic activity">
    <reaction evidence="8">
        <text>a 1,2-diacyl-sn-glycero-3-phosphocholine + H2O = phosphocholine + a 1,2-diacyl-sn-glycerol + H(+)</text>
        <dbReference type="Rhea" id="RHEA:10604"/>
        <dbReference type="ChEBI" id="CHEBI:15377"/>
        <dbReference type="ChEBI" id="CHEBI:15378"/>
        <dbReference type="ChEBI" id="CHEBI:17815"/>
        <dbReference type="ChEBI" id="CHEBI:57643"/>
        <dbReference type="ChEBI" id="CHEBI:295975"/>
        <dbReference type="EC" id="3.1.4.3"/>
    </reaction>
    <physiologicalReaction direction="left-to-right" evidence="8">
        <dbReference type="Rhea" id="RHEA:10605"/>
    </physiologicalReaction>
</comment>
<dbReference type="PROSITE" id="PS51318">
    <property type="entry name" value="TAT"/>
    <property type="match status" value="1"/>
</dbReference>
<evidence type="ECO:0000256" key="7">
    <source>
        <dbReference type="ARBA" id="ARBA00023026"/>
    </source>
</evidence>
<evidence type="ECO:0000256" key="5">
    <source>
        <dbReference type="ARBA" id="ARBA00022512"/>
    </source>
</evidence>
<dbReference type="SUPFAM" id="SSF50974">
    <property type="entry name" value="Nitrous oxide reductase, N-terminal domain"/>
    <property type="match status" value="1"/>
</dbReference>
<evidence type="ECO:0000256" key="3">
    <source>
        <dbReference type="ARBA" id="ARBA00009717"/>
    </source>
</evidence>
<dbReference type="InterPro" id="IPR011964">
    <property type="entry name" value="YVTN_b-propeller_repeat"/>
</dbReference>
<dbReference type="EC" id="3.1.4.3" evidence="4"/>
<evidence type="ECO:0000313" key="10">
    <source>
        <dbReference type="EMBL" id="GAA1975686.1"/>
    </source>
</evidence>
<dbReference type="Gene3D" id="2.130.10.10">
    <property type="entry name" value="YVTN repeat-like/Quinoprotein amine dehydrogenase"/>
    <property type="match status" value="2"/>
</dbReference>
<keyword evidence="7" id="KW-0843">Virulence</keyword>
<gene>
    <name evidence="10" type="ORF">GCM10009754_58960</name>
</gene>
<keyword evidence="5" id="KW-0964">Secreted</keyword>
<evidence type="ECO:0000256" key="6">
    <source>
        <dbReference type="ARBA" id="ARBA00022801"/>
    </source>
</evidence>